<evidence type="ECO:0000256" key="4">
    <source>
        <dbReference type="ARBA" id="ARBA00023163"/>
    </source>
</evidence>
<protein>
    <recommendedName>
        <fullName evidence="7">TAFII55 protein conserved region domain-containing protein</fullName>
    </recommendedName>
</protein>
<comment type="subcellular location">
    <subcellularLocation>
        <location evidence="1">Nucleus</location>
    </subcellularLocation>
</comment>
<evidence type="ECO:0000259" key="7">
    <source>
        <dbReference type="SMART" id="SM01370"/>
    </source>
</evidence>
<name>A0A1W0E392_9MICR</name>
<accession>A0A1W0E392</accession>
<proteinExistence type="inferred from homology"/>
<evidence type="ECO:0000256" key="3">
    <source>
        <dbReference type="ARBA" id="ARBA00023015"/>
    </source>
</evidence>
<dbReference type="InterPro" id="IPR006751">
    <property type="entry name" value="TAFII55_prot_cons_reg"/>
</dbReference>
<evidence type="ECO:0000256" key="6">
    <source>
        <dbReference type="SAM" id="Coils"/>
    </source>
</evidence>
<dbReference type="AlphaFoldDB" id="A0A1W0E392"/>
<organism evidence="8 9">
    <name type="scientific">Ecytonucleospora hepatopenaei</name>
    <dbReference type="NCBI Taxonomy" id="646526"/>
    <lineage>
        <taxon>Eukaryota</taxon>
        <taxon>Fungi</taxon>
        <taxon>Fungi incertae sedis</taxon>
        <taxon>Microsporidia</taxon>
        <taxon>Enterocytozoonidae</taxon>
        <taxon>Ecytonucleospora</taxon>
    </lineage>
</organism>
<evidence type="ECO:0000313" key="9">
    <source>
        <dbReference type="Proteomes" id="UP000192758"/>
    </source>
</evidence>
<gene>
    <name evidence="8" type="ORF">EHP00_735</name>
</gene>
<dbReference type="SMART" id="SM01370">
    <property type="entry name" value="TAFII55_N"/>
    <property type="match status" value="1"/>
</dbReference>
<keyword evidence="9" id="KW-1185">Reference proteome</keyword>
<dbReference type="EMBL" id="MNPJ01000026">
    <property type="protein sequence ID" value="OQS53715.1"/>
    <property type="molecule type" value="Genomic_DNA"/>
</dbReference>
<dbReference type="GO" id="GO:0051123">
    <property type="term" value="P:RNA polymerase II preinitiation complex assembly"/>
    <property type="evidence" value="ECO:0007669"/>
    <property type="project" value="TreeGrafter"/>
</dbReference>
<evidence type="ECO:0000256" key="2">
    <source>
        <dbReference type="ARBA" id="ARBA00009368"/>
    </source>
</evidence>
<evidence type="ECO:0000256" key="5">
    <source>
        <dbReference type="ARBA" id="ARBA00023242"/>
    </source>
</evidence>
<keyword evidence="6" id="KW-0175">Coiled coil</keyword>
<evidence type="ECO:0000256" key="1">
    <source>
        <dbReference type="ARBA" id="ARBA00004123"/>
    </source>
</evidence>
<feature type="coiled-coil region" evidence="6">
    <location>
        <begin position="152"/>
        <end position="213"/>
    </location>
</feature>
<dbReference type="VEuPathDB" id="MicrosporidiaDB:EHP00_735"/>
<dbReference type="InterPro" id="IPR037817">
    <property type="entry name" value="TAF7"/>
</dbReference>
<dbReference type="PANTHER" id="PTHR12228:SF0">
    <property type="entry name" value="TATA-BOX BINDING PROTEIN ASSOCIATED FACTOR 7"/>
    <property type="match status" value="1"/>
</dbReference>
<keyword evidence="3" id="KW-0805">Transcription regulation</keyword>
<dbReference type="Pfam" id="PF04658">
    <property type="entry name" value="TAFII55_N"/>
    <property type="match status" value="1"/>
</dbReference>
<comment type="similarity">
    <text evidence="2">Belongs to the TAF7 family.</text>
</comment>
<dbReference type="STRING" id="646526.A0A1W0E392"/>
<feature type="domain" description="TAFII55 protein conserved region" evidence="7">
    <location>
        <begin position="1"/>
        <end position="178"/>
    </location>
</feature>
<dbReference type="GO" id="GO:0016251">
    <property type="term" value="F:RNA polymerase II general transcription initiation factor activity"/>
    <property type="evidence" value="ECO:0007669"/>
    <property type="project" value="TreeGrafter"/>
</dbReference>
<evidence type="ECO:0000313" key="8">
    <source>
        <dbReference type="EMBL" id="OQS53715.1"/>
    </source>
</evidence>
<dbReference type="Proteomes" id="UP000192758">
    <property type="component" value="Unassembled WGS sequence"/>
</dbReference>
<keyword evidence="4" id="KW-0804">Transcription</keyword>
<sequence>MEQQFVLRLPQELQHINLEECELEKLDDINVNLIYKNKIYHGLIHRPPTVIESHKVIDNKLYKISDISAIIRIYCDNEINVLNEENNNKDIKTFANYNEENIKEENDVKGHYLSKNNSYTKRKISFKDPEECPYECLTPPMKWCKDRRFKKVEMKLELVEEIEKKVNDLLARDAEAIKVEVIHSHDEELDEIAADLENELENEFDDLDIQEENDGEKNTEDESQRLLNLQAKDEITKKLEEKEGLLAKTTHPVLKKKFSEEIRILKEELKKYT</sequence>
<dbReference type="GO" id="GO:0005669">
    <property type="term" value="C:transcription factor TFIID complex"/>
    <property type="evidence" value="ECO:0007669"/>
    <property type="project" value="InterPro"/>
</dbReference>
<dbReference type="OrthoDB" id="153872at2759"/>
<reference evidence="8 9" key="1">
    <citation type="journal article" date="2017" name="Environ. Microbiol.">
        <title>Decay of the glycolytic pathway and adaptation to intranuclear parasitism within Enterocytozoonidae microsporidia.</title>
        <authorList>
            <person name="Wiredu Boakye D."/>
            <person name="Jaroenlak P."/>
            <person name="Prachumwat A."/>
            <person name="Williams T.A."/>
            <person name="Bateman K.S."/>
            <person name="Itsathitphaisarn O."/>
            <person name="Sritunyalucksana K."/>
            <person name="Paszkiewicz K.H."/>
            <person name="Moore K.A."/>
            <person name="Stentiford G.D."/>
            <person name="Williams B.A."/>
        </authorList>
    </citation>
    <scope>NUCLEOTIDE SEQUENCE [LARGE SCALE GENOMIC DNA]</scope>
    <source>
        <strain evidence="8 9">TH1</strain>
    </source>
</reference>
<keyword evidence="5" id="KW-0539">Nucleus</keyword>
<comment type="caution">
    <text evidence="8">The sequence shown here is derived from an EMBL/GenBank/DDBJ whole genome shotgun (WGS) entry which is preliminary data.</text>
</comment>
<dbReference type="PANTHER" id="PTHR12228">
    <property type="entry name" value="TRANSCRIPTION INITIATION FACTOR TFIID 55 KD SUBUNIT-RELATED"/>
    <property type="match status" value="1"/>
</dbReference>